<evidence type="ECO:0000313" key="1">
    <source>
        <dbReference type="EMBL" id="ACU23655.1"/>
    </source>
</evidence>
<proteinExistence type="evidence at transcript level"/>
<dbReference type="EMBL" id="BT098445">
    <property type="protein sequence ID" value="ACU23655.1"/>
    <property type="molecule type" value="mRNA"/>
</dbReference>
<name>C6TL63_SOYBN</name>
<accession>C6TL63</accession>
<dbReference type="AlphaFoldDB" id="C6TL63"/>
<organism evidence="1">
    <name type="scientific">Glycine max</name>
    <name type="common">Soybean</name>
    <name type="synonym">Glycine hispida</name>
    <dbReference type="NCBI Taxonomy" id="3847"/>
    <lineage>
        <taxon>Eukaryota</taxon>
        <taxon>Viridiplantae</taxon>
        <taxon>Streptophyta</taxon>
        <taxon>Embryophyta</taxon>
        <taxon>Tracheophyta</taxon>
        <taxon>Spermatophyta</taxon>
        <taxon>Magnoliopsida</taxon>
        <taxon>eudicotyledons</taxon>
        <taxon>Gunneridae</taxon>
        <taxon>Pentapetalae</taxon>
        <taxon>rosids</taxon>
        <taxon>fabids</taxon>
        <taxon>Fabales</taxon>
        <taxon>Fabaceae</taxon>
        <taxon>Papilionoideae</taxon>
        <taxon>50 kb inversion clade</taxon>
        <taxon>NPAAA clade</taxon>
        <taxon>indigoferoid/millettioid clade</taxon>
        <taxon>Phaseoleae</taxon>
        <taxon>Glycine</taxon>
        <taxon>Glycine subgen. Soja</taxon>
    </lineage>
</organism>
<reference evidence="1" key="1">
    <citation type="submission" date="2009-08" db="EMBL/GenBank/DDBJ databases">
        <authorList>
            <person name="Cheung F."/>
            <person name="Xiao Y."/>
            <person name="Chan A."/>
            <person name="Moskal W."/>
            <person name="Town C.D."/>
        </authorList>
    </citation>
    <scope>NUCLEOTIDE SEQUENCE</scope>
</reference>
<protein>
    <submittedName>
        <fullName evidence="1">Uncharacterized protein</fullName>
    </submittedName>
</protein>
<sequence>MSRVVNQLRGSLFLISNKISSLCLSIWTFVPCVHKICHVLRGLITIYMKRDKRNDQKCDHMQ</sequence>